<dbReference type="PRINTS" id="PR00733">
    <property type="entry name" value="GLHYDRLASE6"/>
</dbReference>
<dbReference type="Proteomes" id="UP000676325">
    <property type="component" value="Unassembled WGS sequence"/>
</dbReference>
<evidence type="ECO:0000256" key="12">
    <source>
        <dbReference type="RuleBase" id="RU361186"/>
    </source>
</evidence>
<evidence type="ECO:0000256" key="3">
    <source>
        <dbReference type="ARBA" id="ARBA00023001"/>
    </source>
</evidence>
<dbReference type="InterPro" id="IPR036434">
    <property type="entry name" value="Beta_cellobiohydrolase_sf"/>
</dbReference>
<dbReference type="EMBL" id="JAGSOH010000075">
    <property type="protein sequence ID" value="MBR7829132.1"/>
    <property type="molecule type" value="Genomic_DNA"/>
</dbReference>
<evidence type="ECO:0000256" key="11">
    <source>
        <dbReference type="PROSITE-ProRule" id="PRU10057"/>
    </source>
</evidence>
<dbReference type="AlphaFoldDB" id="A0A941EER2"/>
<name>A0A941EER2_9ACTN</name>
<keyword evidence="1 13" id="KW-0732">Signal</keyword>
<evidence type="ECO:0000256" key="8">
    <source>
        <dbReference type="PIRSR" id="PIRSR001100-1"/>
    </source>
</evidence>
<keyword evidence="5 12" id="KW-0119">Carbohydrate metabolism</keyword>
<evidence type="ECO:0000313" key="15">
    <source>
        <dbReference type="Proteomes" id="UP000676325"/>
    </source>
</evidence>
<dbReference type="InterPro" id="IPR001524">
    <property type="entry name" value="Glyco_hydro_6_CS"/>
</dbReference>
<keyword evidence="4" id="KW-1015">Disulfide bond</keyword>
<evidence type="ECO:0000256" key="10">
    <source>
        <dbReference type="PROSITE-ProRule" id="PRU10056"/>
    </source>
</evidence>
<keyword evidence="7 12" id="KW-0624">Polysaccharide degradation</keyword>
<reference evidence="14" key="1">
    <citation type="submission" date="2021-04" db="EMBL/GenBank/DDBJ databases">
        <title>Genome based classification of Actinospica acidithermotolerans sp. nov., an actinobacterium isolated from an Indonesian hot spring.</title>
        <authorList>
            <person name="Kusuma A.B."/>
            <person name="Putra K.E."/>
            <person name="Nafisah S."/>
            <person name="Loh J."/>
            <person name="Nouioui I."/>
            <person name="Goodfellow M."/>
        </authorList>
    </citation>
    <scope>NUCLEOTIDE SEQUENCE</scope>
    <source>
        <strain evidence="14">MGRD01-02</strain>
    </source>
</reference>
<keyword evidence="3 12" id="KW-0136">Cellulose degradation</keyword>
<evidence type="ECO:0000256" key="5">
    <source>
        <dbReference type="ARBA" id="ARBA00023277"/>
    </source>
</evidence>
<evidence type="ECO:0000256" key="13">
    <source>
        <dbReference type="SAM" id="SignalP"/>
    </source>
</evidence>
<keyword evidence="15" id="KW-1185">Reference proteome</keyword>
<dbReference type="GO" id="GO:0004553">
    <property type="term" value="F:hydrolase activity, hydrolyzing O-glycosyl compounds"/>
    <property type="evidence" value="ECO:0007669"/>
    <property type="project" value="InterPro"/>
</dbReference>
<feature type="active site" description="Proton acceptor" evidence="8">
    <location>
        <position position="370"/>
    </location>
</feature>
<evidence type="ECO:0000256" key="6">
    <source>
        <dbReference type="ARBA" id="ARBA00023295"/>
    </source>
</evidence>
<evidence type="ECO:0000313" key="14">
    <source>
        <dbReference type="EMBL" id="MBR7829132.1"/>
    </source>
</evidence>
<evidence type="ECO:0000256" key="7">
    <source>
        <dbReference type="ARBA" id="ARBA00023326"/>
    </source>
</evidence>
<feature type="binding site" evidence="9">
    <location>
        <position position="336"/>
    </location>
    <ligand>
        <name>substrate</name>
    </ligand>
</feature>
<sequence>MAAAAIVGTPLTATAATASQSGAAATRVLSASTRFFTPPPAEGSAAQALQLAEQGDLTDAAGIARMEATPQAVWFTGGTPAQVRAQVRQTMDEAALEHAVPILVAYDIPGRDCSEYSAGGAADEAAYQAWISAFAAGIGGGKAVVVVEPDALGNLPSDCAVYGTAAYPFTDQDRIAEVSDAVTALEQDPGTDVYLDGTNSHWQSVGTISTRLLEAGVQNAQGFFLNVSNYQTDTASTTYGTWVSDCIAMATDPANWAYGKEADCASQYYPATVDDPSTWALTTAWYQQNMGGAVASTHFVVDTSRNGQGPNSMQVYAAAPYNQPASVVSTLFAGNWCNPTDAGLGVRPTANTGIALLDAYLWIKTPGQSDGQCDAAGGVRAWDYTAYTQPGWPTTSADQSVFDPLWGVDDPAAGAWFPQQALQLVQKANQSVS</sequence>
<gene>
    <name evidence="14" type="ORF">KDK95_22685</name>
</gene>
<dbReference type="EC" id="3.2.1.-" evidence="12"/>
<dbReference type="InterPro" id="IPR016288">
    <property type="entry name" value="Beta_cellobiohydrolase"/>
</dbReference>
<organism evidence="14 15">
    <name type="scientific">Actinospica acidithermotolerans</name>
    <dbReference type="NCBI Taxonomy" id="2828514"/>
    <lineage>
        <taxon>Bacteria</taxon>
        <taxon>Bacillati</taxon>
        <taxon>Actinomycetota</taxon>
        <taxon>Actinomycetes</taxon>
        <taxon>Catenulisporales</taxon>
        <taxon>Actinospicaceae</taxon>
        <taxon>Actinospica</taxon>
    </lineage>
</organism>
<evidence type="ECO:0000256" key="2">
    <source>
        <dbReference type="ARBA" id="ARBA00022801"/>
    </source>
</evidence>
<feature type="binding site" evidence="9">
    <location>
        <position position="364"/>
    </location>
    <ligand>
        <name>substrate</name>
    </ligand>
</feature>
<keyword evidence="6 12" id="KW-0326">Glycosidase</keyword>
<evidence type="ECO:0000256" key="4">
    <source>
        <dbReference type="ARBA" id="ARBA00023157"/>
    </source>
</evidence>
<feature type="chain" id="PRO_5037852504" description="Glucanase" evidence="13">
    <location>
        <begin position="16"/>
        <end position="433"/>
    </location>
</feature>
<keyword evidence="2 12" id="KW-0378">Hydrolase</keyword>
<feature type="active site" description="Proton donor" evidence="8 11">
    <location>
        <position position="150"/>
    </location>
</feature>
<proteinExistence type="inferred from homology"/>
<protein>
    <recommendedName>
        <fullName evidence="12">Glucanase</fullName>
        <ecNumber evidence="12">3.2.1.-</ecNumber>
    </recommendedName>
</protein>
<dbReference type="PANTHER" id="PTHR34876:SF4">
    <property type="entry name" value="1,4-BETA-D-GLUCAN CELLOBIOHYDROLASE C-RELATED"/>
    <property type="match status" value="1"/>
</dbReference>
<feature type="binding site" evidence="9">
    <location>
        <position position="229"/>
    </location>
    <ligand>
        <name>substrate</name>
    </ligand>
</feature>
<dbReference type="GO" id="GO:0030245">
    <property type="term" value="P:cellulose catabolic process"/>
    <property type="evidence" value="ECO:0007669"/>
    <property type="project" value="UniProtKB-KW"/>
</dbReference>
<dbReference type="Gene3D" id="3.20.20.40">
    <property type="entry name" value="1, 4-beta cellobiohydrolase"/>
    <property type="match status" value="1"/>
</dbReference>
<dbReference type="PROSITE" id="PS00655">
    <property type="entry name" value="GLYCOSYL_HYDROL_F6_1"/>
    <property type="match status" value="1"/>
</dbReference>
<feature type="binding site" evidence="9">
    <location>
        <position position="74"/>
    </location>
    <ligand>
        <name>substrate</name>
    </ligand>
</feature>
<dbReference type="PIRSF" id="PIRSF001100">
    <property type="entry name" value="Beta_cellobiohydrolase"/>
    <property type="match status" value="1"/>
</dbReference>
<evidence type="ECO:0000256" key="1">
    <source>
        <dbReference type="ARBA" id="ARBA00022729"/>
    </source>
</evidence>
<dbReference type="PROSITE" id="PS00656">
    <property type="entry name" value="GLYCOSYL_HYDROL_F6_2"/>
    <property type="match status" value="1"/>
</dbReference>
<feature type="active site" evidence="10">
    <location>
        <position position="112"/>
    </location>
</feature>
<dbReference type="PANTHER" id="PTHR34876">
    <property type="match status" value="1"/>
</dbReference>
<dbReference type="SUPFAM" id="SSF51989">
    <property type="entry name" value="Glycosyl hydrolases family 6, cellulases"/>
    <property type="match status" value="1"/>
</dbReference>
<evidence type="ECO:0000256" key="9">
    <source>
        <dbReference type="PIRSR" id="PIRSR001100-2"/>
    </source>
</evidence>
<comment type="caution">
    <text evidence="14">The sequence shown here is derived from an EMBL/GenBank/DDBJ whole genome shotgun (WGS) entry which is preliminary data.</text>
</comment>
<comment type="similarity">
    <text evidence="12">Belongs to the glycosyl hydrolase family 6.</text>
</comment>
<dbReference type="Pfam" id="PF01341">
    <property type="entry name" value="Glyco_hydro_6"/>
    <property type="match status" value="1"/>
</dbReference>
<feature type="signal peptide" evidence="13">
    <location>
        <begin position="1"/>
        <end position="15"/>
    </location>
</feature>
<feature type="binding site" evidence="9">
    <location>
        <position position="202"/>
    </location>
    <ligand>
        <name>substrate</name>
    </ligand>
</feature>
<accession>A0A941EER2</accession>